<dbReference type="KEGG" id="ccac:CcaHIS019_0300580"/>
<reference evidence="2" key="1">
    <citation type="journal article" date="2023" name="BMC Genomics">
        <title>Chromosome-level genome assemblies of Cutaneotrichosporon spp. (Trichosporonales, Basidiomycota) reveal imbalanced evolution between nucleotide sequences and chromosome synteny.</title>
        <authorList>
            <person name="Kobayashi Y."/>
            <person name="Kayamori A."/>
            <person name="Aoki K."/>
            <person name="Shiwa Y."/>
            <person name="Matsutani M."/>
            <person name="Fujita N."/>
            <person name="Sugita T."/>
            <person name="Iwasaki W."/>
            <person name="Tanaka N."/>
            <person name="Takashima M."/>
        </authorList>
    </citation>
    <scope>NUCLEOTIDE SEQUENCE</scope>
    <source>
        <strain evidence="2">HIS019</strain>
    </source>
</reference>
<protein>
    <submittedName>
        <fullName evidence="2">Uncharacterized protein</fullName>
    </submittedName>
</protein>
<keyword evidence="3" id="KW-1185">Reference proteome</keyword>
<feature type="compositionally biased region" description="Low complexity" evidence="1">
    <location>
        <begin position="21"/>
        <end position="31"/>
    </location>
</feature>
<evidence type="ECO:0000256" key="1">
    <source>
        <dbReference type="SAM" id="MobiDB-lite"/>
    </source>
</evidence>
<dbReference type="EMBL" id="AP028214">
    <property type="protein sequence ID" value="BEI89988.1"/>
    <property type="molecule type" value="Genomic_DNA"/>
</dbReference>
<dbReference type="RefSeq" id="XP_060455254.1">
    <property type="nucleotide sequence ID" value="XM_060598463.1"/>
</dbReference>
<evidence type="ECO:0000313" key="2">
    <source>
        <dbReference type="EMBL" id="BEI89988.1"/>
    </source>
</evidence>
<feature type="compositionally biased region" description="Polar residues" evidence="1">
    <location>
        <begin position="126"/>
        <end position="148"/>
    </location>
</feature>
<proteinExistence type="predicted"/>
<gene>
    <name evidence="2" type="ORF">CcaverHIS019_0300580</name>
</gene>
<name>A0AA48IIU0_9TREE</name>
<feature type="compositionally biased region" description="Low complexity" evidence="1">
    <location>
        <begin position="195"/>
        <end position="205"/>
    </location>
</feature>
<feature type="compositionally biased region" description="Low complexity" evidence="1">
    <location>
        <begin position="214"/>
        <end position="232"/>
    </location>
</feature>
<feature type="region of interest" description="Disordered" evidence="1">
    <location>
        <begin position="64"/>
        <end position="107"/>
    </location>
</feature>
<sequence length="240" mass="25509">MPRSLHIDVPPLSPASTRSCSSLPSPNLNSPIAFDSEDELELADVFPDVALSYSNAHHALALSRSIPARPSNPLSVPPKPKLSSLESRITAPNPNSADSDGLKHAGAGAGAIRPEYMTMTPHLPSQRHSSVEASKSRSLPTDTPIRTMSSRDRKLGHTRSPSGGRAPLRLQPSYPRPGSTIAFAHAPLPAPIPPSLIRRWSSSSCSPPPNYRISTSPTKSPNTSPKTSPKTKTSSRRCGA</sequence>
<dbReference type="GeneID" id="85493859"/>
<organism evidence="2 3">
    <name type="scientific">Cutaneotrichosporon cavernicola</name>
    <dbReference type="NCBI Taxonomy" id="279322"/>
    <lineage>
        <taxon>Eukaryota</taxon>
        <taxon>Fungi</taxon>
        <taxon>Dikarya</taxon>
        <taxon>Basidiomycota</taxon>
        <taxon>Agaricomycotina</taxon>
        <taxon>Tremellomycetes</taxon>
        <taxon>Trichosporonales</taxon>
        <taxon>Trichosporonaceae</taxon>
        <taxon>Cutaneotrichosporon</taxon>
    </lineage>
</organism>
<feature type="region of interest" description="Disordered" evidence="1">
    <location>
        <begin position="1"/>
        <end position="31"/>
    </location>
</feature>
<dbReference type="AlphaFoldDB" id="A0AA48IIU0"/>
<dbReference type="Proteomes" id="UP001233271">
    <property type="component" value="Chromosome 3"/>
</dbReference>
<feature type="region of interest" description="Disordered" evidence="1">
    <location>
        <begin position="120"/>
        <end position="240"/>
    </location>
</feature>
<accession>A0AA48IIU0</accession>
<evidence type="ECO:0000313" key="3">
    <source>
        <dbReference type="Proteomes" id="UP001233271"/>
    </source>
</evidence>